<gene>
    <name evidence="13" type="ORF">SAMN06265218_103126</name>
</gene>
<dbReference type="InterPro" id="IPR000014">
    <property type="entry name" value="PAS"/>
</dbReference>
<dbReference type="Pfam" id="PF02518">
    <property type="entry name" value="HATPase_c"/>
    <property type="match status" value="1"/>
</dbReference>
<dbReference type="RefSeq" id="WP_142713354.1">
    <property type="nucleotide sequence ID" value="NZ_FXTH01000003.1"/>
</dbReference>
<dbReference type="PROSITE" id="PS50113">
    <property type="entry name" value="PAC"/>
    <property type="match status" value="1"/>
</dbReference>
<evidence type="ECO:0000256" key="8">
    <source>
        <dbReference type="ARBA" id="ARBA00023012"/>
    </source>
</evidence>
<dbReference type="SMART" id="SM00387">
    <property type="entry name" value="HATPase_c"/>
    <property type="match status" value="1"/>
</dbReference>
<keyword evidence="7" id="KW-0067">ATP-binding</keyword>
<feature type="transmembrane region" description="Helical" evidence="9">
    <location>
        <begin position="12"/>
        <end position="31"/>
    </location>
</feature>
<dbReference type="AlphaFoldDB" id="A0A521BJ60"/>
<comment type="catalytic activity">
    <reaction evidence="1">
        <text>ATP + protein L-histidine = ADP + protein N-phospho-L-histidine.</text>
        <dbReference type="EC" id="2.7.13.3"/>
    </reaction>
</comment>
<dbReference type="Gene3D" id="3.30.565.10">
    <property type="entry name" value="Histidine kinase-like ATPase, C-terminal domain"/>
    <property type="match status" value="1"/>
</dbReference>
<dbReference type="Gene3D" id="1.10.287.130">
    <property type="match status" value="1"/>
</dbReference>
<evidence type="ECO:0000256" key="6">
    <source>
        <dbReference type="ARBA" id="ARBA00022777"/>
    </source>
</evidence>
<evidence type="ECO:0000256" key="1">
    <source>
        <dbReference type="ARBA" id="ARBA00000085"/>
    </source>
</evidence>
<reference evidence="13 14" key="1">
    <citation type="submission" date="2017-05" db="EMBL/GenBank/DDBJ databases">
        <authorList>
            <person name="Varghese N."/>
            <person name="Submissions S."/>
        </authorList>
    </citation>
    <scope>NUCLEOTIDE SEQUENCE [LARGE SCALE GENOMIC DNA]</scope>
    <source>
        <strain evidence="13 14">DSM 21194</strain>
    </source>
</reference>
<evidence type="ECO:0000256" key="7">
    <source>
        <dbReference type="ARBA" id="ARBA00022840"/>
    </source>
</evidence>
<keyword evidence="8" id="KW-0902">Two-component regulatory system</keyword>
<evidence type="ECO:0000256" key="3">
    <source>
        <dbReference type="ARBA" id="ARBA00022553"/>
    </source>
</evidence>
<dbReference type="NCBIfam" id="TIGR00229">
    <property type="entry name" value="sensory_box"/>
    <property type="match status" value="1"/>
</dbReference>
<keyword evidence="4" id="KW-0808">Transferase</keyword>
<dbReference type="EMBL" id="FXTH01000003">
    <property type="protein sequence ID" value="SMO46710.1"/>
    <property type="molecule type" value="Genomic_DNA"/>
</dbReference>
<keyword evidence="3" id="KW-0597">Phosphoprotein</keyword>
<dbReference type="PANTHER" id="PTHR43065:SF10">
    <property type="entry name" value="PEROXIDE STRESS-ACTIVATED HISTIDINE KINASE MAK3"/>
    <property type="match status" value="1"/>
</dbReference>
<keyword evidence="9" id="KW-0472">Membrane</keyword>
<feature type="domain" description="PAS" evidence="11">
    <location>
        <begin position="84"/>
        <end position="155"/>
    </location>
</feature>
<evidence type="ECO:0000313" key="13">
    <source>
        <dbReference type="EMBL" id="SMO46710.1"/>
    </source>
</evidence>
<keyword evidence="14" id="KW-1185">Reference proteome</keyword>
<dbReference type="CDD" id="cd00130">
    <property type="entry name" value="PAS"/>
    <property type="match status" value="1"/>
</dbReference>
<dbReference type="CDD" id="cd00082">
    <property type="entry name" value="HisKA"/>
    <property type="match status" value="1"/>
</dbReference>
<sequence>MKDILRFLREARIVYLLFTSLIVLGVIFGAFEIIDQTLLKDTPQNTMQWLYFSRGVLSALVLMIWAAWTVYNYREYYEDQLEATKLRYSDIIEHSADAIISLNNDGTVISWNHGAEEMLGWHRDDIIGESIETIVPDKLLELKELEYIDSGMRYQGYIQNFETERLTKSGEKKLVNLTESFVRNEEDEVVGRSLILRDLTDVKMREEQIQQSERLATVGHMAAGVAHEVGNPLTAISSLVQVCQRKTEDEFIQDQLKKVREHIQRINKIVRELVDFSRPSSMQTEHVQINDIINSAVGLLKHDARCRDVAFELHLADNLPMIPCVPDQIHQVLVNLLLNAVDAMKDVADPRIVVSTERLKNTVKLTVSDVGKGIKEEHQSRIFEPFFTTKDVGRGTGLGLSVSHGIINKMDGSIRAESEYGEGTTFIIKLPIKK</sequence>
<dbReference type="InterPro" id="IPR035965">
    <property type="entry name" value="PAS-like_dom_sf"/>
</dbReference>
<dbReference type="EC" id="2.7.13.3" evidence="2"/>
<dbReference type="PANTHER" id="PTHR43065">
    <property type="entry name" value="SENSOR HISTIDINE KINASE"/>
    <property type="match status" value="1"/>
</dbReference>
<organism evidence="13 14">
    <name type="scientific">Fodinibius sediminis</name>
    <dbReference type="NCBI Taxonomy" id="1214077"/>
    <lineage>
        <taxon>Bacteria</taxon>
        <taxon>Pseudomonadati</taxon>
        <taxon>Balneolota</taxon>
        <taxon>Balneolia</taxon>
        <taxon>Balneolales</taxon>
        <taxon>Balneolaceae</taxon>
        <taxon>Fodinibius</taxon>
    </lineage>
</organism>
<keyword evidence="9" id="KW-1133">Transmembrane helix</keyword>
<dbReference type="InterPro" id="IPR036890">
    <property type="entry name" value="HATPase_C_sf"/>
</dbReference>
<dbReference type="InterPro" id="IPR000700">
    <property type="entry name" value="PAS-assoc_C"/>
</dbReference>
<dbReference type="Gene3D" id="3.30.450.20">
    <property type="entry name" value="PAS domain"/>
    <property type="match status" value="1"/>
</dbReference>
<evidence type="ECO:0000259" key="10">
    <source>
        <dbReference type="PROSITE" id="PS50109"/>
    </source>
</evidence>
<evidence type="ECO:0000256" key="2">
    <source>
        <dbReference type="ARBA" id="ARBA00012438"/>
    </source>
</evidence>
<feature type="transmembrane region" description="Helical" evidence="9">
    <location>
        <begin position="51"/>
        <end position="71"/>
    </location>
</feature>
<protein>
    <recommendedName>
        <fullName evidence="2">histidine kinase</fullName>
        <ecNumber evidence="2">2.7.13.3</ecNumber>
    </recommendedName>
</protein>
<evidence type="ECO:0000259" key="11">
    <source>
        <dbReference type="PROSITE" id="PS50112"/>
    </source>
</evidence>
<keyword evidence="9" id="KW-0812">Transmembrane</keyword>
<dbReference type="SUPFAM" id="SSF55785">
    <property type="entry name" value="PYP-like sensor domain (PAS domain)"/>
    <property type="match status" value="1"/>
</dbReference>
<dbReference type="SUPFAM" id="SSF55874">
    <property type="entry name" value="ATPase domain of HSP90 chaperone/DNA topoisomerase II/histidine kinase"/>
    <property type="match status" value="1"/>
</dbReference>
<accession>A0A521BJ60</accession>
<dbReference type="InterPro" id="IPR003661">
    <property type="entry name" value="HisK_dim/P_dom"/>
</dbReference>
<evidence type="ECO:0000313" key="14">
    <source>
        <dbReference type="Proteomes" id="UP000317593"/>
    </source>
</evidence>
<keyword evidence="6" id="KW-0418">Kinase</keyword>
<evidence type="ECO:0000256" key="9">
    <source>
        <dbReference type="SAM" id="Phobius"/>
    </source>
</evidence>
<dbReference type="GO" id="GO:0000155">
    <property type="term" value="F:phosphorelay sensor kinase activity"/>
    <property type="evidence" value="ECO:0007669"/>
    <property type="project" value="InterPro"/>
</dbReference>
<dbReference type="Pfam" id="PF13426">
    <property type="entry name" value="PAS_9"/>
    <property type="match status" value="1"/>
</dbReference>
<dbReference type="SMART" id="SM00091">
    <property type="entry name" value="PAS"/>
    <property type="match status" value="1"/>
</dbReference>
<dbReference type="SMART" id="SM00388">
    <property type="entry name" value="HisKA"/>
    <property type="match status" value="1"/>
</dbReference>
<dbReference type="OrthoDB" id="9806995at2"/>
<evidence type="ECO:0000256" key="5">
    <source>
        <dbReference type="ARBA" id="ARBA00022741"/>
    </source>
</evidence>
<dbReference type="PROSITE" id="PS50109">
    <property type="entry name" value="HIS_KIN"/>
    <property type="match status" value="1"/>
</dbReference>
<dbReference type="InterPro" id="IPR005467">
    <property type="entry name" value="His_kinase_dom"/>
</dbReference>
<dbReference type="SUPFAM" id="SSF47384">
    <property type="entry name" value="Homodimeric domain of signal transducing histidine kinase"/>
    <property type="match status" value="1"/>
</dbReference>
<dbReference type="InterPro" id="IPR004358">
    <property type="entry name" value="Sig_transdc_His_kin-like_C"/>
</dbReference>
<dbReference type="Pfam" id="PF00512">
    <property type="entry name" value="HisKA"/>
    <property type="match status" value="1"/>
</dbReference>
<feature type="domain" description="Histidine kinase" evidence="10">
    <location>
        <begin position="224"/>
        <end position="434"/>
    </location>
</feature>
<evidence type="ECO:0000256" key="4">
    <source>
        <dbReference type="ARBA" id="ARBA00022679"/>
    </source>
</evidence>
<dbReference type="PRINTS" id="PR00344">
    <property type="entry name" value="BCTRLSENSOR"/>
</dbReference>
<feature type="domain" description="PAC" evidence="12">
    <location>
        <begin position="159"/>
        <end position="211"/>
    </location>
</feature>
<dbReference type="InterPro" id="IPR036097">
    <property type="entry name" value="HisK_dim/P_sf"/>
</dbReference>
<dbReference type="PROSITE" id="PS50112">
    <property type="entry name" value="PAS"/>
    <property type="match status" value="1"/>
</dbReference>
<dbReference type="GO" id="GO:0005524">
    <property type="term" value="F:ATP binding"/>
    <property type="evidence" value="ECO:0007669"/>
    <property type="project" value="UniProtKB-KW"/>
</dbReference>
<dbReference type="InterPro" id="IPR003594">
    <property type="entry name" value="HATPase_dom"/>
</dbReference>
<evidence type="ECO:0000259" key="12">
    <source>
        <dbReference type="PROSITE" id="PS50113"/>
    </source>
</evidence>
<keyword evidence="5" id="KW-0547">Nucleotide-binding</keyword>
<name>A0A521BJ60_9BACT</name>
<dbReference type="Proteomes" id="UP000317593">
    <property type="component" value="Unassembled WGS sequence"/>
</dbReference>
<proteinExistence type="predicted"/>